<sequence>MTDRVRVAVVGAGIGKAHVKGYAHLPDAFDVVYVCDLNQARGEDAATLVPGAAAVTDIEVVLADPTIDIVDICLPPQLHVPMTLGALAAGKHVVCEKPFAGSLGDARRLLRAARESGRHVFPVFQYRYGTSYRALHELKQRGMLGRPYVLSMETHWQRGADYYAEPWRGTWKGELGGVLVSHACHLHNLATHLVGPITDVAAFMETRVNPIETEDCAAISMRSAEGALITSSVTLGSAGNLSRLRASFEHLTVTSSDEPYEVCSAPWIFRAADPARQAEVDAIVSSVDEVPPRFPGFFADVHRKLTGQPDMYLPTLEEAYHSVELITAFYASARARSIITLPLPANFDDRDFQHVLT</sequence>
<gene>
    <name evidence="3" type="ORF">Q2T52_13080</name>
</gene>
<dbReference type="PANTHER" id="PTHR43249">
    <property type="entry name" value="UDP-N-ACETYL-2-AMINO-2-DEOXY-D-GLUCURONATE OXIDASE"/>
    <property type="match status" value="1"/>
</dbReference>
<dbReference type="EMBL" id="JAUKWQ010000003">
    <property type="protein sequence ID" value="MDO1583018.1"/>
    <property type="molecule type" value="Genomic_DNA"/>
</dbReference>
<evidence type="ECO:0000313" key="4">
    <source>
        <dbReference type="Proteomes" id="UP001169006"/>
    </source>
</evidence>
<feature type="domain" description="GFO/IDH/MocA-like oxidoreductase" evidence="2">
    <location>
        <begin position="132"/>
        <end position="245"/>
    </location>
</feature>
<dbReference type="InterPro" id="IPR055170">
    <property type="entry name" value="GFO_IDH_MocA-like_dom"/>
</dbReference>
<feature type="domain" description="Gfo/Idh/MocA-like oxidoreductase N-terminal" evidence="1">
    <location>
        <begin position="5"/>
        <end position="121"/>
    </location>
</feature>
<name>A0ABT8SX57_9HYPH</name>
<dbReference type="SUPFAM" id="SSF55347">
    <property type="entry name" value="Glyceraldehyde-3-phosphate dehydrogenase-like, C-terminal domain"/>
    <property type="match status" value="1"/>
</dbReference>
<reference evidence="3" key="2">
    <citation type="submission" date="2023-07" db="EMBL/GenBank/DDBJ databases">
        <authorList>
            <person name="Sun H."/>
        </authorList>
    </citation>
    <scope>NUCLEOTIDE SEQUENCE</scope>
    <source>
        <strain evidence="3">05753</strain>
    </source>
</reference>
<dbReference type="Gene3D" id="3.30.360.10">
    <property type="entry name" value="Dihydrodipicolinate Reductase, domain 2"/>
    <property type="match status" value="1"/>
</dbReference>
<comment type="caution">
    <text evidence="3">The sequence shown here is derived from an EMBL/GenBank/DDBJ whole genome shotgun (WGS) entry which is preliminary data.</text>
</comment>
<dbReference type="RefSeq" id="WP_302077174.1">
    <property type="nucleotide sequence ID" value="NZ_JAUKWQ010000003.1"/>
</dbReference>
<evidence type="ECO:0000259" key="1">
    <source>
        <dbReference type="Pfam" id="PF01408"/>
    </source>
</evidence>
<evidence type="ECO:0000313" key="3">
    <source>
        <dbReference type="EMBL" id="MDO1583018.1"/>
    </source>
</evidence>
<proteinExistence type="predicted"/>
<dbReference type="InterPro" id="IPR036291">
    <property type="entry name" value="NAD(P)-bd_dom_sf"/>
</dbReference>
<dbReference type="InterPro" id="IPR000683">
    <property type="entry name" value="Gfo/Idh/MocA-like_OxRdtase_N"/>
</dbReference>
<keyword evidence="4" id="KW-1185">Reference proteome</keyword>
<dbReference type="Proteomes" id="UP001169006">
    <property type="component" value="Unassembled WGS sequence"/>
</dbReference>
<organism evidence="3 4">
    <name type="scientific">Rhizobium oryzicola</name>
    <dbReference type="NCBI Taxonomy" id="1232668"/>
    <lineage>
        <taxon>Bacteria</taxon>
        <taxon>Pseudomonadati</taxon>
        <taxon>Pseudomonadota</taxon>
        <taxon>Alphaproteobacteria</taxon>
        <taxon>Hyphomicrobiales</taxon>
        <taxon>Rhizobiaceae</taxon>
        <taxon>Rhizobium/Agrobacterium group</taxon>
        <taxon>Rhizobium</taxon>
    </lineage>
</organism>
<reference evidence="3" key="1">
    <citation type="journal article" date="2015" name="Int. J. Syst. Evol. Microbiol.">
        <title>Rhizobium oryzicola sp. nov., potential plant-growth-promoting endophytic bacteria isolated from rice roots.</title>
        <authorList>
            <person name="Zhang X.X."/>
            <person name="Gao J.S."/>
            <person name="Cao Y.H."/>
            <person name="Sheirdil R.A."/>
            <person name="Wang X.C."/>
            <person name="Zhang L."/>
        </authorList>
    </citation>
    <scope>NUCLEOTIDE SEQUENCE</scope>
    <source>
        <strain evidence="3">05753</strain>
    </source>
</reference>
<dbReference type="PANTHER" id="PTHR43249:SF1">
    <property type="entry name" value="D-GLUCOSIDE 3-DEHYDROGENASE"/>
    <property type="match status" value="1"/>
</dbReference>
<dbReference type="Pfam" id="PF22725">
    <property type="entry name" value="GFO_IDH_MocA_C3"/>
    <property type="match status" value="1"/>
</dbReference>
<dbReference type="Pfam" id="PF01408">
    <property type="entry name" value="GFO_IDH_MocA"/>
    <property type="match status" value="1"/>
</dbReference>
<protein>
    <submittedName>
        <fullName evidence="3">Gfo/Idh/MocA family oxidoreductase</fullName>
    </submittedName>
</protein>
<dbReference type="SUPFAM" id="SSF51735">
    <property type="entry name" value="NAD(P)-binding Rossmann-fold domains"/>
    <property type="match status" value="1"/>
</dbReference>
<dbReference type="Gene3D" id="3.40.50.720">
    <property type="entry name" value="NAD(P)-binding Rossmann-like Domain"/>
    <property type="match status" value="1"/>
</dbReference>
<accession>A0ABT8SX57</accession>
<dbReference type="InterPro" id="IPR052515">
    <property type="entry name" value="Gfo/Idh/MocA_Oxidoreductase"/>
</dbReference>
<evidence type="ECO:0000259" key="2">
    <source>
        <dbReference type="Pfam" id="PF22725"/>
    </source>
</evidence>